<gene>
    <name evidence="2" type="ORF">DY78_GL002369</name>
</gene>
<name>A0A0R2NS33_9LACO</name>
<reference evidence="2 3" key="1">
    <citation type="journal article" date="2015" name="Genome Announc.">
        <title>Expanding the biotechnology potential of lactobacilli through comparative genomics of 213 strains and associated genera.</title>
        <authorList>
            <person name="Sun Z."/>
            <person name="Harris H.M."/>
            <person name="McCann A."/>
            <person name="Guo C."/>
            <person name="Argimon S."/>
            <person name="Zhang W."/>
            <person name="Yang X."/>
            <person name="Jeffery I.B."/>
            <person name="Cooney J.C."/>
            <person name="Kagawa T.F."/>
            <person name="Liu W."/>
            <person name="Song Y."/>
            <person name="Salvetti E."/>
            <person name="Wrobel A."/>
            <person name="Rasinkangas P."/>
            <person name="Parkhill J."/>
            <person name="Rea M.C."/>
            <person name="O'Sullivan O."/>
            <person name="Ritari J."/>
            <person name="Douillard F.P."/>
            <person name="Paul Ross R."/>
            <person name="Yang R."/>
            <person name="Briner A.E."/>
            <person name="Felis G.E."/>
            <person name="de Vos W.M."/>
            <person name="Barrangou R."/>
            <person name="Klaenhammer T.R."/>
            <person name="Caufield P.W."/>
            <person name="Cui Y."/>
            <person name="Zhang H."/>
            <person name="O'Toole P.W."/>
        </authorList>
    </citation>
    <scope>NUCLEOTIDE SEQUENCE [LARGE SCALE GENOMIC DNA]</scope>
    <source>
        <strain evidence="2 3">DSM 21115</strain>
    </source>
</reference>
<dbReference type="Gene3D" id="2.40.30.200">
    <property type="match status" value="1"/>
</dbReference>
<dbReference type="AlphaFoldDB" id="A0A0R2NS33"/>
<organism evidence="2 3">
    <name type="scientific">Lactiplantibacillus fabifermentans DSM 21115</name>
    <dbReference type="NCBI Taxonomy" id="1413187"/>
    <lineage>
        <taxon>Bacteria</taxon>
        <taxon>Bacillati</taxon>
        <taxon>Bacillota</taxon>
        <taxon>Bacilli</taxon>
        <taxon>Lactobacillales</taxon>
        <taxon>Lactobacillaceae</taxon>
        <taxon>Lactiplantibacillus</taxon>
    </lineage>
</organism>
<keyword evidence="3" id="KW-1185">Reference proteome</keyword>
<feature type="domain" description="Siphovirus-type tail component RIFT-related" evidence="1">
    <location>
        <begin position="34"/>
        <end position="133"/>
    </location>
</feature>
<evidence type="ECO:0000259" key="1">
    <source>
        <dbReference type="Pfam" id="PF05709"/>
    </source>
</evidence>
<dbReference type="InterPro" id="IPR006520">
    <property type="entry name" value="Dit_BPSPP_N"/>
</dbReference>
<dbReference type="NCBIfam" id="TIGR01633">
    <property type="entry name" value="phi3626_gp14_N"/>
    <property type="match status" value="1"/>
</dbReference>
<accession>A0A0R2NS33</accession>
<proteinExistence type="predicted"/>
<dbReference type="Proteomes" id="UP000050920">
    <property type="component" value="Unassembled WGS sequence"/>
</dbReference>
<protein>
    <recommendedName>
        <fullName evidence="1">Siphovirus-type tail component RIFT-related domain-containing protein</fullName>
    </recommendedName>
</protein>
<dbReference type="Pfam" id="PF05709">
    <property type="entry name" value="Sipho_tail"/>
    <property type="match status" value="1"/>
</dbReference>
<evidence type="ECO:0000313" key="3">
    <source>
        <dbReference type="Proteomes" id="UP000050920"/>
    </source>
</evidence>
<dbReference type="EMBL" id="AYGX02000042">
    <property type="protein sequence ID" value="KRO28470.1"/>
    <property type="molecule type" value="Genomic_DNA"/>
</dbReference>
<evidence type="ECO:0000313" key="2">
    <source>
        <dbReference type="EMBL" id="KRO28470.1"/>
    </source>
</evidence>
<comment type="caution">
    <text evidence="2">The sequence shown here is derived from an EMBL/GenBank/DDBJ whole genome shotgun (WGS) entry which is preliminary data.</text>
</comment>
<sequence>MIIDGISNNELGITFNGIHSRTMGLKMDSISNPLPTLTDTIQDVQPIIGDLYQGTDVQSKTISITFTLYGAKSYQEKQKALSDIWAWLMPVDGQEYALTLDTLPNRTYYAHVSATFDVTDSLYRGTFTVPFTCSDPRAYGPMRQYQIGARNLAKGTGDVFTSTGVVGEVAQLYLLDVDNASYSGTMSLTFGWTSSNTATEFKIRKAVVDDDGTTTYTDLCSVSPTASSGTETVSVAWQPIAGDEMAYLSYQQLSGTAQVQISDLQLSMVATSGFKQVINAATNEADNTLIDINTDDTVTLHDEESNTDSFPVFILEPKQAITKIAIAEMDSDNYLYMGSEVDVDSNDEVVDNEPTVVHDTCQTLDYWHPFTNPSDTSTTAVEPPFTIANGIIGIDSALRSNPNTIGVATESSGAYRFGTSFTESKWNGPGALHNAFPGAYSDWEITVRFDMTCNYPRAMGKIDLYLLDQNNARMGRIFLTDQATSEDVYLGVEIGTDTKSKKVYYSEGTVTKGKNSTVSIKVYKNGTKAKSTVTVNKKSVVEYTTEKRSSSTSTGTFTNFYGDITLRKVGQKYTASIMRLNRDGTNAWTTPITSSYTDTADTYTTPNLANCAVYIAKYPISEDVASPVKGYKNDNIYLCDLLVKEIKNGGNDEVTTPTPIAEAGDEIHLNTADGTIYKNGQLFNSANGHLIKAAGSNLTGLSLQGNTDKTLSFYPIDGWSISHQSVFY</sequence>
<dbReference type="InterPro" id="IPR008841">
    <property type="entry name" value="Siphovirus-type_tail_N"/>
</dbReference>
<dbReference type="RefSeq" id="WP_024624608.1">
    <property type="nucleotide sequence ID" value="NZ_AYGX02000042.1"/>
</dbReference>